<dbReference type="InterPro" id="IPR001766">
    <property type="entry name" value="Fork_head_dom"/>
</dbReference>
<dbReference type="EMBL" id="JAEPRB010000017">
    <property type="protein sequence ID" value="KAG2226444.1"/>
    <property type="molecule type" value="Genomic_DNA"/>
</dbReference>
<reference evidence="4 5" key="1">
    <citation type="submission" date="2020-12" db="EMBL/GenBank/DDBJ databases">
        <title>Metabolic potential, ecology and presence of endohyphal bacteria is reflected in genomic diversity of Mucoromycotina.</title>
        <authorList>
            <person name="Muszewska A."/>
            <person name="Okrasinska A."/>
            <person name="Steczkiewicz K."/>
            <person name="Drgas O."/>
            <person name="Orlowska M."/>
            <person name="Perlinska-Lenart U."/>
            <person name="Aleksandrzak-Piekarczyk T."/>
            <person name="Szatraj K."/>
            <person name="Zielenkiewicz U."/>
            <person name="Pilsyk S."/>
            <person name="Malc E."/>
            <person name="Mieczkowski P."/>
            <person name="Kruszewska J.S."/>
            <person name="Biernat P."/>
            <person name="Pawlowska J."/>
        </authorList>
    </citation>
    <scope>NUCLEOTIDE SEQUENCE [LARGE SCALE GENOMIC DNA]</scope>
    <source>
        <strain evidence="4 5">CBS 142.35</strain>
    </source>
</reference>
<dbReference type="SUPFAM" id="SSF49879">
    <property type="entry name" value="SMAD/FHA domain"/>
    <property type="match status" value="1"/>
</dbReference>
<dbReference type="GO" id="GO:0003700">
    <property type="term" value="F:DNA-binding transcription factor activity"/>
    <property type="evidence" value="ECO:0007669"/>
    <property type="project" value="InterPro"/>
</dbReference>
<keyword evidence="1" id="KW-0238">DNA-binding</keyword>
<comment type="caution">
    <text evidence="4">The sequence shown here is derived from an EMBL/GenBank/DDBJ whole genome shotgun (WGS) entry which is preliminary data.</text>
</comment>
<feature type="compositionally biased region" description="Basic and acidic residues" evidence="2">
    <location>
        <begin position="248"/>
        <end position="258"/>
    </location>
</feature>
<dbReference type="GO" id="GO:0006357">
    <property type="term" value="P:regulation of transcription by RNA polymerase II"/>
    <property type="evidence" value="ECO:0007669"/>
    <property type="project" value="UniProtKB-ARBA"/>
</dbReference>
<dbReference type="AlphaFoldDB" id="A0A8H7SBQ3"/>
<dbReference type="Gene3D" id="1.10.10.10">
    <property type="entry name" value="Winged helix-like DNA-binding domain superfamily/Winged helix DNA-binding domain"/>
    <property type="match status" value="1"/>
</dbReference>
<dbReference type="InterPro" id="IPR000253">
    <property type="entry name" value="FHA_dom"/>
</dbReference>
<evidence type="ECO:0000313" key="4">
    <source>
        <dbReference type="EMBL" id="KAG2226444.1"/>
    </source>
</evidence>
<dbReference type="InterPro" id="IPR036388">
    <property type="entry name" value="WH-like_DNA-bd_sf"/>
</dbReference>
<dbReference type="Proteomes" id="UP000646827">
    <property type="component" value="Unassembled WGS sequence"/>
</dbReference>
<evidence type="ECO:0000256" key="2">
    <source>
        <dbReference type="SAM" id="MobiDB-lite"/>
    </source>
</evidence>
<accession>A0A8H7SBQ3</accession>
<keyword evidence="5" id="KW-1185">Reference proteome</keyword>
<dbReference type="Pfam" id="PF00498">
    <property type="entry name" value="FHA"/>
    <property type="match status" value="1"/>
</dbReference>
<feature type="compositionally biased region" description="Basic and acidic residues" evidence="2">
    <location>
        <begin position="43"/>
        <end position="53"/>
    </location>
</feature>
<feature type="region of interest" description="Disordered" evidence="2">
    <location>
        <begin position="239"/>
        <end position="293"/>
    </location>
</feature>
<proteinExistence type="predicted"/>
<sequence length="454" mass="52070">MENQAVRHSEWLSSPPEKQHHQKNPLSPLREPLQELHYAPDSPPEKSHVHSDDLVGTSEIKPSNHNESVDFVYVSRPVKQPILLVGGSEDITIGRGGNATIKIGKRNRQISRTHARIEYQASTHQYYFRVLGLNGAMVDNVLYRQHDRILLKDDVLIDILGSKITFMCPDESVIPIHRRQQGPVTPPSPQLEPELIVDDIVDDVQQQQQLSFSESEQQAVVVDDEPVLAAEVQQLEESAEQHQLLSVGEEKPAIKETKQEEEEEDFVLDSQEQPLSPEPKDQINSREEEEEEAQKLNVDYAEVIIDALVFSRKSSMPVSDICSRIMSTNPMYKSQSRQVLMENIRKVLKEKPFFGEIVRKGKTADGSPKENLYYYNSQEDPVEWRRAEYTHVGRSARKCTLQDKQYFWKIPPKLGRNRNSYVPPPAKGYEKRKVNDENNMTDLSNNKKLKSNDF</sequence>
<dbReference type="Gene3D" id="2.60.200.20">
    <property type="match status" value="1"/>
</dbReference>
<dbReference type="InterPro" id="IPR008984">
    <property type="entry name" value="SMAD_FHA_dom_sf"/>
</dbReference>
<dbReference type="Pfam" id="PF00250">
    <property type="entry name" value="Forkhead"/>
    <property type="match status" value="1"/>
</dbReference>
<gene>
    <name evidence="4" type="ORF">INT45_000612</name>
</gene>
<feature type="domain" description="FHA" evidence="3">
    <location>
        <begin position="91"/>
        <end position="143"/>
    </location>
</feature>
<feature type="region of interest" description="Disordered" evidence="2">
    <location>
        <begin position="1"/>
        <end position="62"/>
    </location>
</feature>
<feature type="compositionally biased region" description="Polar residues" evidence="2">
    <location>
        <begin position="437"/>
        <end position="446"/>
    </location>
</feature>
<name>A0A8H7SBQ3_9FUNG</name>
<evidence type="ECO:0000313" key="5">
    <source>
        <dbReference type="Proteomes" id="UP000646827"/>
    </source>
</evidence>
<evidence type="ECO:0000259" key="3">
    <source>
        <dbReference type="PROSITE" id="PS50006"/>
    </source>
</evidence>
<protein>
    <recommendedName>
        <fullName evidence="3">FHA domain-containing protein</fullName>
    </recommendedName>
</protein>
<dbReference type="GO" id="GO:0043565">
    <property type="term" value="F:sequence-specific DNA binding"/>
    <property type="evidence" value="ECO:0007669"/>
    <property type="project" value="InterPro"/>
</dbReference>
<dbReference type="PROSITE" id="PS50006">
    <property type="entry name" value="FHA_DOMAIN"/>
    <property type="match status" value="1"/>
</dbReference>
<evidence type="ECO:0000256" key="1">
    <source>
        <dbReference type="ARBA" id="ARBA00023125"/>
    </source>
</evidence>
<feature type="compositionally biased region" description="Basic and acidic residues" evidence="2">
    <location>
        <begin position="1"/>
        <end position="10"/>
    </location>
</feature>
<dbReference type="OrthoDB" id="5348546at2759"/>
<organism evidence="4 5">
    <name type="scientific">Circinella minor</name>
    <dbReference type="NCBI Taxonomy" id="1195481"/>
    <lineage>
        <taxon>Eukaryota</taxon>
        <taxon>Fungi</taxon>
        <taxon>Fungi incertae sedis</taxon>
        <taxon>Mucoromycota</taxon>
        <taxon>Mucoromycotina</taxon>
        <taxon>Mucoromycetes</taxon>
        <taxon>Mucorales</taxon>
        <taxon>Lichtheimiaceae</taxon>
        <taxon>Circinella</taxon>
    </lineage>
</organism>
<feature type="region of interest" description="Disordered" evidence="2">
    <location>
        <begin position="418"/>
        <end position="454"/>
    </location>
</feature>